<dbReference type="EMBL" id="JAVDYI010000001">
    <property type="protein sequence ID" value="MDR7358031.1"/>
    <property type="molecule type" value="Genomic_DNA"/>
</dbReference>
<accession>A0ABU2BIE9</accession>
<dbReference type="Pfam" id="PF00144">
    <property type="entry name" value="Beta-lactamase"/>
    <property type="match status" value="1"/>
</dbReference>
<proteinExistence type="predicted"/>
<dbReference type="PANTHER" id="PTHR46825">
    <property type="entry name" value="D-ALANYL-D-ALANINE-CARBOXYPEPTIDASE/ENDOPEPTIDASE AMPH"/>
    <property type="match status" value="1"/>
</dbReference>
<reference evidence="2 3" key="1">
    <citation type="submission" date="2023-07" db="EMBL/GenBank/DDBJ databases">
        <title>Sequencing the genomes of 1000 actinobacteria strains.</title>
        <authorList>
            <person name="Klenk H.-P."/>
        </authorList>
    </citation>
    <scope>NUCLEOTIDE SEQUENCE [LARGE SCALE GENOMIC DNA]</scope>
    <source>
        <strain evidence="2 3">DSM 20167</strain>
    </source>
</reference>
<dbReference type="InterPro" id="IPR012338">
    <property type="entry name" value="Beta-lactam/transpept-like"/>
</dbReference>
<dbReference type="SUPFAM" id="SSF56601">
    <property type="entry name" value="beta-lactamase/transpeptidase-like"/>
    <property type="match status" value="1"/>
</dbReference>
<organism evidence="2 3">
    <name type="scientific">Paeniglutamicibacter sulfureus</name>
    <dbReference type="NCBI Taxonomy" id="43666"/>
    <lineage>
        <taxon>Bacteria</taxon>
        <taxon>Bacillati</taxon>
        <taxon>Actinomycetota</taxon>
        <taxon>Actinomycetes</taxon>
        <taxon>Micrococcales</taxon>
        <taxon>Micrococcaceae</taxon>
        <taxon>Paeniglutamicibacter</taxon>
    </lineage>
</organism>
<evidence type="ECO:0000313" key="2">
    <source>
        <dbReference type="EMBL" id="MDR7358031.1"/>
    </source>
</evidence>
<protein>
    <submittedName>
        <fullName evidence="2">CubicO group peptidase (Beta-lactamase class C family)</fullName>
    </submittedName>
</protein>
<name>A0ABU2BIE9_9MICC</name>
<keyword evidence="3" id="KW-1185">Reference proteome</keyword>
<dbReference type="InterPro" id="IPR001466">
    <property type="entry name" value="Beta-lactam-related"/>
</dbReference>
<comment type="caution">
    <text evidence="2">The sequence shown here is derived from an EMBL/GenBank/DDBJ whole genome shotgun (WGS) entry which is preliminary data.</text>
</comment>
<dbReference type="Gene3D" id="3.40.710.10">
    <property type="entry name" value="DD-peptidase/beta-lactamase superfamily"/>
    <property type="match status" value="1"/>
</dbReference>
<sequence>MDDTLAFEALLRQLPTGSVAAYRGPRDGAPIHVSGPAEPLPVFSVTKMFVAAGVLRAVDAGLLTLADPLASRLPGAPTGCTIAQVLTHTAGLGNYTANPDYQHAINADPGEPWELEEISAASTPEKPGTFSYGNTGYWYLGAMLEGITGMSLGQYLHREIFEPADMASTRYPEPETSLTPSGYSTLWAGPAGAAFSTAADLLGFGDLFADSNPLFPSALSNAARAAFMDSVPVQAPAPWKEPRYGAGVMIDAGLGLWGHGGSGPGYRSAVFTSPATGAAAALICPGQTDFRPESALISLLGSHG</sequence>
<evidence type="ECO:0000259" key="1">
    <source>
        <dbReference type="Pfam" id="PF00144"/>
    </source>
</evidence>
<dbReference type="RefSeq" id="WP_310289698.1">
    <property type="nucleotide sequence ID" value="NZ_BAAAWO010000001.1"/>
</dbReference>
<gene>
    <name evidence="2" type="ORF">J2S64_001722</name>
</gene>
<feature type="domain" description="Beta-lactamase-related" evidence="1">
    <location>
        <begin position="36"/>
        <end position="288"/>
    </location>
</feature>
<evidence type="ECO:0000313" key="3">
    <source>
        <dbReference type="Proteomes" id="UP001183817"/>
    </source>
</evidence>
<dbReference type="Proteomes" id="UP001183817">
    <property type="component" value="Unassembled WGS sequence"/>
</dbReference>
<dbReference type="InterPro" id="IPR050491">
    <property type="entry name" value="AmpC-like"/>
</dbReference>
<dbReference type="PANTHER" id="PTHR46825:SF7">
    <property type="entry name" value="D-ALANYL-D-ALANINE CARBOXYPEPTIDASE"/>
    <property type="match status" value="1"/>
</dbReference>